<feature type="region of interest" description="Disordered" evidence="1">
    <location>
        <begin position="1197"/>
        <end position="1246"/>
    </location>
</feature>
<sequence>MGRLSVSVWRGLSLALSSILPAVAAAATAIVAMVVFGRRSRRNEGHGGFRMPCAAVLRRLAGWPARAARVGGPRSVAANRLPPGHPSATRSVAKTSWPSRGSPPAVRAVPVLVPVLVPVAVLVPVPVLVSAARAASDARHSGRSQRRLLARPCRGKRVARACPTCSARCPALSLLGRGPPASGANALTPRPPSAASLSPSPSPSSSLSPSLSPPSNRPPSPSPRSLFGRSWRSQSASQPSATANPLATPSSADVKAAKETAKSKSMNPFYLLSKSFSHHRVSSASSASHASSRLSLSDGSIGGGSSSSSNGRISGSSNDRVGPHFTPGTAESGLLSSAPPPFLSPPDTTLAADGRSMSWSEECHDLMVGTTGTGLIPSFNVAASLPTGADPAGELTLPLAPASALTFPAVSTDDGGIGSGGDTDGNSPVAWPLPTTTSARLALLYAYSDPPVRTRGAAVSIAAPAHGSVAARAPAAAVRLVDAVAFSLAATLYSDSSIRSRVGSAAGDGPGDGPGDPGDPGVIQPRTRFLPTACFVGSVLVLVAHRIGPFRQVPPLRRSPRDGDGDRAAPHHRHYGLAADDGPRPRERLSPREPERRRTVAPSRPAWCVPAGNTECAVGILAGVLLVLPCRARRDTGTAAIDAVACLAPRATAACARAVTGRFGPVASRPHRRAWTQSSRHTPWPAGGNVPPGTVAKPPAHASRSPTSPRSIASSAHSSGGPNSSTHPMMHELERDMPDSAHLFWVPAHLHPEPHPREYQRALNTGLGVSVSPTASPVVGAASPASVAVAAAGASVPSPDGGPVAAATSAGLSATVSMRIVSPPRVTLDPRGSPERGTSLSLATGSRRPLRPLGTEANPIRKPTTSTMRRTKSFAERHVSILPDATEHALTTKTTTVRGRHRDGGKDGSGNGSPADSDAEDDQESEGDRRRSRPGTLTRHATLQPTAVGALSPPSSRAATRPFSTSGRMVDDTETALPPPTSSAWTSVAAPPRWASGGQSSSSDLATPSKPAESVAETITTTFAATTMPHGPSPPPRMPMGASMAAMTGTSAATPVATTTNAHQVDPGNAGWWPLAPTSSYDATAIRVMVPSQTSYASSTSVSESLVASPPPPPGDPSQALLVSPSRSGAPVARSPVAAPPHAAPATPMADSATPSSPGPDPRRAPGLPDPRANADISVGGIHAPTLAGITISPLQFDFPALSGPSEPLKPSTPSSAAIRGDPWGQALAVSPAPAPWGPDPARPST</sequence>
<feature type="region of interest" description="Disordered" evidence="1">
    <location>
        <begin position="552"/>
        <end position="601"/>
    </location>
</feature>
<dbReference type="AlphaFoldDB" id="A0A4P9WXF3"/>
<feature type="region of interest" description="Disordered" evidence="1">
    <location>
        <begin position="824"/>
        <end position="1015"/>
    </location>
</feature>
<feature type="compositionally biased region" description="Polar residues" evidence="1">
    <location>
        <begin position="997"/>
        <end position="1006"/>
    </location>
</feature>
<feature type="compositionally biased region" description="Low complexity" evidence="1">
    <location>
        <begin position="193"/>
        <end position="210"/>
    </location>
</feature>
<keyword evidence="2" id="KW-0472">Membrane</keyword>
<name>A0A4P9WXF3_9FUNG</name>
<feature type="compositionally biased region" description="Basic and acidic residues" evidence="1">
    <location>
        <begin position="559"/>
        <end position="569"/>
    </location>
</feature>
<feature type="compositionally biased region" description="Low complexity" evidence="1">
    <location>
        <begin position="306"/>
        <end position="317"/>
    </location>
</feature>
<feature type="compositionally biased region" description="Polar residues" evidence="1">
    <location>
        <begin position="88"/>
        <end position="99"/>
    </location>
</feature>
<feature type="compositionally biased region" description="Pro residues" evidence="1">
    <location>
        <begin position="1233"/>
        <end position="1246"/>
    </location>
</feature>
<dbReference type="EMBL" id="ML009375">
    <property type="protein sequence ID" value="RKO97185.1"/>
    <property type="molecule type" value="Genomic_DNA"/>
</dbReference>
<feature type="compositionally biased region" description="Low complexity" evidence="1">
    <location>
        <begin position="284"/>
        <end position="299"/>
    </location>
</feature>
<reference evidence="4" key="1">
    <citation type="journal article" date="2018" name="Nat. Microbiol.">
        <title>Leveraging single-cell genomics to expand the fungal tree of life.</title>
        <authorList>
            <person name="Ahrendt S.R."/>
            <person name="Quandt C.A."/>
            <person name="Ciobanu D."/>
            <person name="Clum A."/>
            <person name="Salamov A."/>
            <person name="Andreopoulos B."/>
            <person name="Cheng J.F."/>
            <person name="Woyke T."/>
            <person name="Pelin A."/>
            <person name="Henrissat B."/>
            <person name="Reynolds N.K."/>
            <person name="Benny G.L."/>
            <person name="Smith M.E."/>
            <person name="James T.Y."/>
            <person name="Grigoriev I.V."/>
        </authorList>
    </citation>
    <scope>NUCLEOTIDE SEQUENCE [LARGE SCALE GENOMIC DNA]</scope>
    <source>
        <strain evidence="4">ATCC 52028</strain>
    </source>
</reference>
<evidence type="ECO:0000313" key="4">
    <source>
        <dbReference type="Proteomes" id="UP000268535"/>
    </source>
</evidence>
<feature type="region of interest" description="Disordered" evidence="1">
    <location>
        <begin position="75"/>
        <end position="104"/>
    </location>
</feature>
<organism evidence="3 4">
    <name type="scientific">Caulochytrium protostelioides</name>
    <dbReference type="NCBI Taxonomy" id="1555241"/>
    <lineage>
        <taxon>Eukaryota</taxon>
        <taxon>Fungi</taxon>
        <taxon>Fungi incertae sedis</taxon>
        <taxon>Chytridiomycota</taxon>
        <taxon>Chytridiomycota incertae sedis</taxon>
        <taxon>Chytridiomycetes</taxon>
        <taxon>Caulochytriales</taxon>
        <taxon>Caulochytriaceae</taxon>
        <taxon>Caulochytrium</taxon>
    </lineage>
</organism>
<feature type="region of interest" description="Disordered" evidence="1">
    <location>
        <begin position="1103"/>
        <end position="1179"/>
    </location>
</feature>
<evidence type="ECO:0000256" key="2">
    <source>
        <dbReference type="SAM" id="Phobius"/>
    </source>
</evidence>
<gene>
    <name evidence="3" type="ORF">CAUPRSCDRAFT_11131</name>
</gene>
<feature type="compositionally biased region" description="Gly residues" evidence="1">
    <location>
        <begin position="506"/>
        <end position="518"/>
    </location>
</feature>
<keyword evidence="2" id="KW-1133">Transmembrane helix</keyword>
<feature type="non-terminal residue" evidence="3">
    <location>
        <position position="1246"/>
    </location>
</feature>
<evidence type="ECO:0000313" key="3">
    <source>
        <dbReference type="EMBL" id="RKO97185.1"/>
    </source>
</evidence>
<feature type="region of interest" description="Disordered" evidence="1">
    <location>
        <begin position="667"/>
        <end position="730"/>
    </location>
</feature>
<feature type="compositionally biased region" description="Polar residues" evidence="1">
    <location>
        <begin position="231"/>
        <end position="251"/>
    </location>
</feature>
<feature type="compositionally biased region" description="Low complexity" evidence="1">
    <location>
        <begin position="708"/>
        <end position="725"/>
    </location>
</feature>
<dbReference type="Proteomes" id="UP000268535">
    <property type="component" value="Unassembled WGS sequence"/>
</dbReference>
<feature type="region of interest" description="Disordered" evidence="1">
    <location>
        <begin position="180"/>
        <end position="259"/>
    </location>
</feature>
<feature type="region of interest" description="Disordered" evidence="1">
    <location>
        <begin position="502"/>
        <end position="524"/>
    </location>
</feature>
<keyword evidence="2" id="KW-0812">Transmembrane</keyword>
<feature type="compositionally biased region" description="Polar residues" evidence="1">
    <location>
        <begin position="953"/>
        <end position="967"/>
    </location>
</feature>
<feature type="compositionally biased region" description="Pro residues" evidence="1">
    <location>
        <begin position="211"/>
        <end position="222"/>
    </location>
</feature>
<accession>A0A4P9WXF3</accession>
<feature type="transmembrane region" description="Helical" evidence="2">
    <location>
        <begin position="12"/>
        <end position="36"/>
    </location>
</feature>
<feature type="compositionally biased region" description="Basic and acidic residues" evidence="1">
    <location>
        <begin position="581"/>
        <end position="598"/>
    </location>
</feature>
<evidence type="ECO:0000256" key="1">
    <source>
        <dbReference type="SAM" id="MobiDB-lite"/>
    </source>
</evidence>
<proteinExistence type="predicted"/>
<feature type="transmembrane region" description="Helical" evidence="2">
    <location>
        <begin position="108"/>
        <end position="129"/>
    </location>
</feature>
<protein>
    <submittedName>
        <fullName evidence="3">Uncharacterized protein</fullName>
    </submittedName>
</protein>
<feature type="region of interest" description="Disordered" evidence="1">
    <location>
        <begin position="284"/>
        <end position="353"/>
    </location>
</feature>